<dbReference type="GO" id="GO:0005524">
    <property type="term" value="F:ATP binding"/>
    <property type="evidence" value="ECO:0007669"/>
    <property type="project" value="UniProtKB-KW"/>
</dbReference>
<feature type="region of interest" description="Disordered" evidence="6">
    <location>
        <begin position="355"/>
        <end position="384"/>
    </location>
</feature>
<dbReference type="InterPro" id="IPR000719">
    <property type="entry name" value="Prot_kinase_dom"/>
</dbReference>
<evidence type="ECO:0000256" key="6">
    <source>
        <dbReference type="SAM" id="MobiDB-lite"/>
    </source>
</evidence>
<evidence type="ECO:0000256" key="4">
    <source>
        <dbReference type="ARBA" id="ARBA00022777"/>
    </source>
</evidence>
<dbReference type="SUPFAM" id="SSF56112">
    <property type="entry name" value="Protein kinase-like (PK-like)"/>
    <property type="match status" value="1"/>
</dbReference>
<dbReference type="Gene3D" id="1.10.510.10">
    <property type="entry name" value="Transferase(Phosphotransferase) domain 1"/>
    <property type="match status" value="1"/>
</dbReference>
<dbReference type="PROSITE" id="PS50011">
    <property type="entry name" value="PROTEIN_KINASE_DOM"/>
    <property type="match status" value="1"/>
</dbReference>
<gene>
    <name evidence="8" type="ORF">BRAN1462_LOCUS51341</name>
</gene>
<dbReference type="Pfam" id="PF00069">
    <property type="entry name" value="Pkinase"/>
    <property type="match status" value="1"/>
</dbReference>
<evidence type="ECO:0000256" key="5">
    <source>
        <dbReference type="ARBA" id="ARBA00022840"/>
    </source>
</evidence>
<dbReference type="SMART" id="SM00220">
    <property type="entry name" value="S_TKc"/>
    <property type="match status" value="1"/>
</dbReference>
<proteinExistence type="predicted"/>
<protein>
    <recommendedName>
        <fullName evidence="7">Protein kinase domain-containing protein</fullName>
    </recommendedName>
</protein>
<dbReference type="SUPFAM" id="SSF54631">
    <property type="entry name" value="CBS-domain pair"/>
    <property type="match status" value="1"/>
</dbReference>
<keyword evidence="5" id="KW-0067">ATP-binding</keyword>
<accession>A0A7S2Q5N0</accession>
<evidence type="ECO:0000256" key="3">
    <source>
        <dbReference type="ARBA" id="ARBA00022741"/>
    </source>
</evidence>
<dbReference type="InterPro" id="IPR011009">
    <property type="entry name" value="Kinase-like_dom_sf"/>
</dbReference>
<sequence length="815" mass="88296">MQYCSGGTLEDAVRVRGVYEVIEFQGVALQMLLALSYIHGVGIVHRDIKPRNWVYEADGQTVKLIDFGFSAKAYITAGTGKGDMRGCMGTLGYLAPEVVRAGLSTDAAYTEKCDIWSLGVVFYELLAGTPAFHRDRGQCDGYTEEVVLREIEDVTPEGVEALLSSVPECAGDFLRRLLTRDHLVRPSAHALLADDFLVAVRKALHAPEECLPVQTVLERFRAHGQASKESRAWLLAVARSPTHLPWKEFCTLRNTFKMFDVRCCTGTISLETFSAVVVEAHSGASRPPRSKLALRLSAPQPAEVGGGEGLAEEVRSIWRAICGEQESLSYCDFLALLLPPVEDIFEDVTVAPPTHTFSRQTTPESPTRSADAAVTPRTKAMPAARSMPALCGSASRQPPEQAASRAFGFAASSSDNMRTQVDASGVRGGGTPAKFLATPFSPGPAAPQLGQWDPAAPVSSFLPLLRARQHQGKIPVFAEDIKVGAVVQGMSCRRHRWVIVRYRDGRQAFFDYMDICHKIVYHTGRGAPPTTDSGGVAVCGSAGGRSSSSALAEVVSMPVGCVANCSGHCTWLPMRLSTPICYILRMISTGRSRVGDAGAKRGGFVPADCCDDAEAVAPRRVPILSDTGEVVHVFSCIDFLDIALRFEATKAVLRSRSARAFDRRSTVLEASVHNDAPVLDAMRKMDAGRCTVCPATLPGLSGAFGGLVAQNVISVTDLKTVILEECYDALDLSVEEFVAWRYSVSHTSVDHMLRQQRLQRFNVVSVDAGESLIILARRLLSSKLQRIFLSSDEIARIVGIVSSRHILADVIDQLL</sequence>
<organism evidence="8">
    <name type="scientific">Zooxanthella nutricula</name>
    <dbReference type="NCBI Taxonomy" id="1333877"/>
    <lineage>
        <taxon>Eukaryota</taxon>
        <taxon>Sar</taxon>
        <taxon>Alveolata</taxon>
        <taxon>Dinophyceae</taxon>
        <taxon>Peridiniales</taxon>
        <taxon>Peridiniales incertae sedis</taxon>
        <taxon>Zooxanthella</taxon>
    </lineage>
</organism>
<keyword evidence="4" id="KW-0418">Kinase</keyword>
<keyword evidence="2" id="KW-0808">Transferase</keyword>
<evidence type="ECO:0000313" key="8">
    <source>
        <dbReference type="EMBL" id="CAD9633519.1"/>
    </source>
</evidence>
<name>A0A7S2Q5N0_9DINO</name>
<dbReference type="PANTHER" id="PTHR24349">
    <property type="entry name" value="SERINE/THREONINE-PROTEIN KINASE"/>
    <property type="match status" value="1"/>
</dbReference>
<dbReference type="InterPro" id="IPR046342">
    <property type="entry name" value="CBS_dom_sf"/>
</dbReference>
<keyword evidence="1" id="KW-0723">Serine/threonine-protein kinase</keyword>
<dbReference type="Gene3D" id="3.10.580.10">
    <property type="entry name" value="CBS-domain"/>
    <property type="match status" value="1"/>
</dbReference>
<reference evidence="8" key="1">
    <citation type="submission" date="2021-01" db="EMBL/GenBank/DDBJ databases">
        <authorList>
            <person name="Corre E."/>
            <person name="Pelletier E."/>
            <person name="Niang G."/>
            <person name="Scheremetjew M."/>
            <person name="Finn R."/>
            <person name="Kale V."/>
            <person name="Holt S."/>
            <person name="Cochrane G."/>
            <person name="Meng A."/>
            <person name="Brown T."/>
            <person name="Cohen L."/>
        </authorList>
    </citation>
    <scope>NUCLEOTIDE SEQUENCE</scope>
    <source>
        <strain evidence="8">RCC3387</strain>
    </source>
</reference>
<dbReference type="InterPro" id="IPR050205">
    <property type="entry name" value="CDPK_Ser/Thr_kinases"/>
</dbReference>
<evidence type="ECO:0000259" key="7">
    <source>
        <dbReference type="PROSITE" id="PS50011"/>
    </source>
</evidence>
<dbReference type="EMBL" id="HBGW01080867">
    <property type="protein sequence ID" value="CAD9633519.1"/>
    <property type="molecule type" value="Transcribed_RNA"/>
</dbReference>
<dbReference type="GO" id="GO:0004674">
    <property type="term" value="F:protein serine/threonine kinase activity"/>
    <property type="evidence" value="ECO:0007669"/>
    <property type="project" value="UniProtKB-KW"/>
</dbReference>
<dbReference type="AlphaFoldDB" id="A0A7S2Q5N0"/>
<evidence type="ECO:0000256" key="1">
    <source>
        <dbReference type="ARBA" id="ARBA00022527"/>
    </source>
</evidence>
<feature type="domain" description="Protein kinase" evidence="7">
    <location>
        <begin position="1"/>
        <end position="197"/>
    </location>
</feature>
<keyword evidence="3" id="KW-0547">Nucleotide-binding</keyword>
<feature type="compositionally biased region" description="Polar residues" evidence="6">
    <location>
        <begin position="355"/>
        <end position="368"/>
    </location>
</feature>
<evidence type="ECO:0000256" key="2">
    <source>
        <dbReference type="ARBA" id="ARBA00022679"/>
    </source>
</evidence>